<accession>A0A1G7F7P4</accession>
<dbReference type="CDD" id="cd04586">
    <property type="entry name" value="CBS_pair_BON_assoc"/>
    <property type="match status" value="1"/>
</dbReference>
<dbReference type="RefSeq" id="WP_093006197.1">
    <property type="nucleotide sequence ID" value="NZ_FNBC01000008.1"/>
</dbReference>
<dbReference type="Gene3D" id="3.10.580.10">
    <property type="entry name" value="CBS-domain"/>
    <property type="match status" value="1"/>
</dbReference>
<dbReference type="PROSITE" id="PS51371">
    <property type="entry name" value="CBS"/>
    <property type="match status" value="2"/>
</dbReference>
<evidence type="ECO:0000256" key="2">
    <source>
        <dbReference type="PROSITE-ProRule" id="PRU00703"/>
    </source>
</evidence>
<reference evidence="5" key="1">
    <citation type="submission" date="2016-10" db="EMBL/GenBank/DDBJ databases">
        <authorList>
            <person name="Varghese N."/>
            <person name="Submissions S."/>
        </authorList>
    </citation>
    <scope>NUCLEOTIDE SEQUENCE [LARGE SCALE GENOMIC DNA]</scope>
    <source>
        <strain evidence="5">CGMCC 1.6992</strain>
    </source>
</reference>
<organism evidence="4 5">
    <name type="scientific">Thermus arciformis</name>
    <dbReference type="NCBI Taxonomy" id="482827"/>
    <lineage>
        <taxon>Bacteria</taxon>
        <taxon>Thermotogati</taxon>
        <taxon>Deinococcota</taxon>
        <taxon>Deinococci</taxon>
        <taxon>Thermales</taxon>
        <taxon>Thermaceae</taxon>
        <taxon>Thermus</taxon>
    </lineage>
</organism>
<dbReference type="STRING" id="482827.SAMN04488243_1083"/>
<feature type="domain" description="CBS" evidence="3">
    <location>
        <begin position="11"/>
        <end position="67"/>
    </location>
</feature>
<protein>
    <submittedName>
        <fullName evidence="4">CBS domain-containing protein</fullName>
    </submittedName>
</protein>
<evidence type="ECO:0000313" key="4">
    <source>
        <dbReference type="EMBL" id="SDE71595.1"/>
    </source>
</evidence>
<evidence type="ECO:0000313" key="5">
    <source>
        <dbReference type="Proteomes" id="UP000199446"/>
    </source>
</evidence>
<feature type="domain" description="CBS" evidence="3">
    <location>
        <begin position="99"/>
        <end position="153"/>
    </location>
</feature>
<gene>
    <name evidence="4" type="ORF">SAMN04488243_1083</name>
</gene>
<evidence type="ECO:0000259" key="3">
    <source>
        <dbReference type="PROSITE" id="PS51371"/>
    </source>
</evidence>
<sequence>MREDIKVKDFMTSPAVSVPLGTPLDQVAALMLEKRIGSVLVVDEKGKLVGIVTESDFLKERGIPFSTFRAPLLLGRFLNGGQLERILQEARATRVEEIMTAPVHAVGPEAPLRQALEVMLAYDINRVPVVDEEGKPLGVLARFDLLKALASSA</sequence>
<dbReference type="InterPro" id="IPR046342">
    <property type="entry name" value="CBS_dom_sf"/>
</dbReference>
<dbReference type="Proteomes" id="UP000199446">
    <property type="component" value="Unassembled WGS sequence"/>
</dbReference>
<dbReference type="SMART" id="SM00116">
    <property type="entry name" value="CBS"/>
    <property type="match status" value="2"/>
</dbReference>
<keyword evidence="1 2" id="KW-0129">CBS domain</keyword>
<dbReference type="PANTHER" id="PTHR43080:SF2">
    <property type="entry name" value="CBS DOMAIN-CONTAINING PROTEIN"/>
    <property type="match status" value="1"/>
</dbReference>
<dbReference type="OrthoDB" id="9790355at2"/>
<dbReference type="AlphaFoldDB" id="A0A1G7F7P4"/>
<dbReference type="InterPro" id="IPR051257">
    <property type="entry name" value="Diverse_CBS-Domain"/>
</dbReference>
<dbReference type="PANTHER" id="PTHR43080">
    <property type="entry name" value="CBS DOMAIN-CONTAINING PROTEIN CBSX3, MITOCHONDRIAL"/>
    <property type="match status" value="1"/>
</dbReference>
<keyword evidence="5" id="KW-1185">Reference proteome</keyword>
<dbReference type="SUPFAM" id="SSF54631">
    <property type="entry name" value="CBS-domain pair"/>
    <property type="match status" value="1"/>
</dbReference>
<dbReference type="EMBL" id="FNBC01000008">
    <property type="protein sequence ID" value="SDE71595.1"/>
    <property type="molecule type" value="Genomic_DNA"/>
</dbReference>
<proteinExistence type="predicted"/>
<name>A0A1G7F7P4_9DEIN</name>
<dbReference type="InterPro" id="IPR000644">
    <property type="entry name" value="CBS_dom"/>
</dbReference>
<evidence type="ECO:0000256" key="1">
    <source>
        <dbReference type="ARBA" id="ARBA00023122"/>
    </source>
</evidence>
<dbReference type="Pfam" id="PF00571">
    <property type="entry name" value="CBS"/>
    <property type="match status" value="2"/>
</dbReference>